<dbReference type="InterPro" id="IPR013320">
    <property type="entry name" value="ConA-like_dom_sf"/>
</dbReference>
<evidence type="ECO:0000256" key="2">
    <source>
        <dbReference type="SAM" id="SignalP"/>
    </source>
</evidence>
<protein>
    <recommendedName>
        <fullName evidence="5">Collagen-like protein</fullName>
    </recommendedName>
</protein>
<feature type="compositionally biased region" description="Low complexity" evidence="1">
    <location>
        <begin position="289"/>
        <end position="325"/>
    </location>
</feature>
<dbReference type="Gene3D" id="2.60.120.200">
    <property type="match status" value="1"/>
</dbReference>
<sequence>MRINTLSTLLFLSCTTAILPVSAQQKPVGLWEFDKIETQQIIDQSSNAYNLQLPENALLVEEGKRNKSLRFNQELTSLVIPNSWLGENSHAVSFWFKPDATQTFSLIRKMNHETQVGYQLQIINNALELMLKSNQGITLKVQSTTITDLQSWQYFTISFDEGQPQPIHITINGRPVLFNKKIDSSQFSGTQIKNDSAIEIGLSTDDTIKNFSGLLDQLSIYDRTLSFFENQCLFNQGEDCWQFAEGPKGARGIPGKKGKEGETGAKGAAGIVGKQGPVGNAGPQGKTGPQGEQGSPGKQGQPGQDSKPGSDGDPGPQGSRGQQGDPGDKGPNGEKGERGDTGLKGQTILALPKNTTAGSCLINKNQVIAVETPAMTLQQGGKNICSCEAGWEAVPLTGLFGESGISHFTCLKDASPLPYYAASQTMPGTTLNNCQDWTYSGLPSEASSYTLNINWQSRKGVQHRTIKNTKPEGQTSITFNHCPQKGGSSTLTLHGPYDGWPNQDTGDNGHLILWPQYKTLSIGGGGSSNCRNWTFSGFHPEASAYEIKIHWYDHRWEYRVKRGHKPAGQTSVTIHHCAHQGGAAGIKMLGPIRGWQEQDLWGYWGWMAWREK</sequence>
<feature type="region of interest" description="Disordered" evidence="1">
    <location>
        <begin position="246"/>
        <end position="344"/>
    </location>
</feature>
<name>A0ABS5ZE02_9GAMM</name>
<keyword evidence="4" id="KW-1185">Reference proteome</keyword>
<dbReference type="RefSeq" id="WP_215820523.1">
    <property type="nucleotide sequence ID" value="NZ_JAGSOY010000034.1"/>
</dbReference>
<accession>A0ABS5ZE02</accession>
<dbReference type="SUPFAM" id="SSF49899">
    <property type="entry name" value="Concanavalin A-like lectins/glucanases"/>
    <property type="match status" value="1"/>
</dbReference>
<dbReference type="EMBL" id="JAGSOY010000034">
    <property type="protein sequence ID" value="MBU2712296.1"/>
    <property type="molecule type" value="Genomic_DNA"/>
</dbReference>
<comment type="caution">
    <text evidence="3">The sequence shown here is derived from an EMBL/GenBank/DDBJ whole genome shotgun (WGS) entry which is preliminary data.</text>
</comment>
<evidence type="ECO:0000313" key="3">
    <source>
        <dbReference type="EMBL" id="MBU2712296.1"/>
    </source>
</evidence>
<feature type="compositionally biased region" description="Basic and acidic residues" evidence="1">
    <location>
        <begin position="326"/>
        <end position="341"/>
    </location>
</feature>
<dbReference type="InterPro" id="IPR008160">
    <property type="entry name" value="Collagen"/>
</dbReference>
<evidence type="ECO:0000313" key="4">
    <source>
        <dbReference type="Proteomes" id="UP000690515"/>
    </source>
</evidence>
<proteinExistence type="predicted"/>
<dbReference type="PANTHER" id="PTHR24637">
    <property type="entry name" value="COLLAGEN"/>
    <property type="match status" value="1"/>
</dbReference>
<evidence type="ECO:0008006" key="5">
    <source>
        <dbReference type="Google" id="ProtNLM"/>
    </source>
</evidence>
<feature type="signal peptide" evidence="2">
    <location>
        <begin position="1"/>
        <end position="23"/>
    </location>
</feature>
<dbReference type="Proteomes" id="UP000690515">
    <property type="component" value="Unassembled WGS sequence"/>
</dbReference>
<feature type="chain" id="PRO_5047057761" description="Collagen-like protein" evidence="2">
    <location>
        <begin position="24"/>
        <end position="612"/>
    </location>
</feature>
<dbReference type="Pfam" id="PF01391">
    <property type="entry name" value="Collagen"/>
    <property type="match status" value="1"/>
</dbReference>
<keyword evidence="2" id="KW-0732">Signal</keyword>
<gene>
    <name evidence="3" type="ORF">KCG35_14615</name>
</gene>
<dbReference type="Pfam" id="PF13385">
    <property type="entry name" value="Laminin_G_3"/>
    <property type="match status" value="1"/>
</dbReference>
<reference evidence="3 4" key="1">
    <citation type="submission" date="2021-04" db="EMBL/GenBank/DDBJ databases">
        <authorList>
            <person name="Pira H."/>
            <person name="Risdian C."/>
            <person name="Wink J."/>
        </authorList>
    </citation>
    <scope>NUCLEOTIDE SEQUENCE [LARGE SCALE GENOMIC DNA]</scope>
    <source>
        <strain evidence="3 4">WH53</strain>
    </source>
</reference>
<organism evidence="3 4">
    <name type="scientific">Zooshikella harenae</name>
    <dbReference type="NCBI Taxonomy" id="2827238"/>
    <lineage>
        <taxon>Bacteria</taxon>
        <taxon>Pseudomonadati</taxon>
        <taxon>Pseudomonadota</taxon>
        <taxon>Gammaproteobacteria</taxon>
        <taxon>Oceanospirillales</taxon>
        <taxon>Zooshikellaceae</taxon>
        <taxon>Zooshikella</taxon>
    </lineage>
</organism>
<evidence type="ECO:0000256" key="1">
    <source>
        <dbReference type="SAM" id="MobiDB-lite"/>
    </source>
</evidence>